<feature type="compositionally biased region" description="Low complexity" evidence="1">
    <location>
        <begin position="319"/>
        <end position="328"/>
    </location>
</feature>
<feature type="compositionally biased region" description="Low complexity" evidence="1">
    <location>
        <begin position="355"/>
        <end position="368"/>
    </location>
</feature>
<dbReference type="AlphaFoldDB" id="A0A9W6YXA5"/>
<feature type="region of interest" description="Disordered" evidence="1">
    <location>
        <begin position="319"/>
        <end position="429"/>
    </location>
</feature>
<proteinExistence type="predicted"/>
<protein>
    <submittedName>
        <fullName evidence="2">Unnamed protein product</fullName>
    </submittedName>
</protein>
<feature type="compositionally biased region" description="Low complexity" evidence="1">
    <location>
        <begin position="419"/>
        <end position="429"/>
    </location>
</feature>
<feature type="region of interest" description="Disordered" evidence="1">
    <location>
        <begin position="221"/>
        <end position="242"/>
    </location>
</feature>
<feature type="compositionally biased region" description="Low complexity" evidence="1">
    <location>
        <begin position="30"/>
        <end position="47"/>
    </location>
</feature>
<feature type="compositionally biased region" description="Low complexity" evidence="1">
    <location>
        <begin position="61"/>
        <end position="82"/>
    </location>
</feature>
<reference evidence="2" key="1">
    <citation type="submission" date="2023-04" db="EMBL/GenBank/DDBJ databases">
        <title>Ambrosiozyma monospora NBRC 1965.</title>
        <authorList>
            <person name="Ichikawa N."/>
            <person name="Sato H."/>
            <person name="Tonouchi N."/>
        </authorList>
    </citation>
    <scope>NUCLEOTIDE SEQUENCE</scope>
    <source>
        <strain evidence="2">NBRC 1965</strain>
    </source>
</reference>
<feature type="region of interest" description="Disordered" evidence="1">
    <location>
        <begin position="22"/>
        <end position="120"/>
    </location>
</feature>
<evidence type="ECO:0000256" key="1">
    <source>
        <dbReference type="SAM" id="MobiDB-lite"/>
    </source>
</evidence>
<accession>A0A9W6YXA5</accession>
<feature type="compositionally biased region" description="Polar residues" evidence="1">
    <location>
        <begin position="394"/>
        <end position="404"/>
    </location>
</feature>
<keyword evidence="3" id="KW-1185">Reference proteome</keyword>
<evidence type="ECO:0000313" key="3">
    <source>
        <dbReference type="Proteomes" id="UP001165063"/>
    </source>
</evidence>
<sequence>MDAKSTSKVLLSRDIELQQKRLINERKGLSTPNSSCSSGSMSANSTTQPSRHPATLSELDTSSTTNKDNSNNNTITVNGSGNHSKHSSPVTSPLPQNKRFKRSRPPKPLSIPATPSARRLIPPAMMSAPLRGGLAGGHLASSHHHIGPQQLPYPYQPQVLVSASAAQFPQQMMVSTPVVPIPVHPSALIQQQQQQLIHSKVAARSRTKQFKIIVDDDGKLSIQQQQQQQQPQQFAQQPQPQFAQQPFPIQPYQQAGFYHAVPVPMSANRQVARVNGGDNSTNGSCKNGNSYSMVYSSIREVPIERTPITDVYLEDVKDAPAPSAPATANNDHDKTNNSEVSNSDTTTKEDQQLPSSATSNSSVTAADTPMNEDEDDDEDDVESCAIEDELASPPKTQSKPNSAIPSAKPNALVVNDKTSQQQQQAKKSQPVMIKLGDCVYSFDGVLSREKFVEVMSFVYDNHVKGVS</sequence>
<comment type="caution">
    <text evidence="2">The sequence shown here is derived from an EMBL/GenBank/DDBJ whole genome shotgun (WGS) entry which is preliminary data.</text>
</comment>
<dbReference type="Proteomes" id="UP001165063">
    <property type="component" value="Unassembled WGS sequence"/>
</dbReference>
<gene>
    <name evidence="2" type="ORF">Amon01_000670800</name>
</gene>
<organism evidence="2 3">
    <name type="scientific">Ambrosiozyma monospora</name>
    <name type="common">Yeast</name>
    <name type="synonym">Endomycopsis monosporus</name>
    <dbReference type="NCBI Taxonomy" id="43982"/>
    <lineage>
        <taxon>Eukaryota</taxon>
        <taxon>Fungi</taxon>
        <taxon>Dikarya</taxon>
        <taxon>Ascomycota</taxon>
        <taxon>Saccharomycotina</taxon>
        <taxon>Pichiomycetes</taxon>
        <taxon>Pichiales</taxon>
        <taxon>Pichiaceae</taxon>
        <taxon>Ambrosiozyma</taxon>
    </lineage>
</organism>
<feature type="compositionally biased region" description="Low complexity" evidence="1">
    <location>
        <begin position="223"/>
        <end position="242"/>
    </location>
</feature>
<dbReference type="EMBL" id="BSXU01004433">
    <property type="protein sequence ID" value="GMG44069.1"/>
    <property type="molecule type" value="Genomic_DNA"/>
</dbReference>
<feature type="compositionally biased region" description="Acidic residues" evidence="1">
    <location>
        <begin position="370"/>
        <end position="390"/>
    </location>
</feature>
<name>A0A9W6YXA5_AMBMO</name>
<evidence type="ECO:0000313" key="2">
    <source>
        <dbReference type="EMBL" id="GMG44069.1"/>
    </source>
</evidence>